<gene>
    <name evidence="1" type="ORF">KY290_036574</name>
</gene>
<keyword evidence="2" id="KW-1185">Reference proteome</keyword>
<protein>
    <submittedName>
        <fullName evidence="1">Uncharacterized protein</fullName>
    </submittedName>
</protein>
<reference evidence="1 2" key="1">
    <citation type="journal article" date="2021" name="bioRxiv">
        <title>Chromosome-scale and haplotype-resolved genome assembly of a tetraploid potato cultivar.</title>
        <authorList>
            <person name="Sun H."/>
            <person name="Jiao W.-B."/>
            <person name="Krause K."/>
            <person name="Campoy J.A."/>
            <person name="Goel M."/>
            <person name="Folz-Donahue K."/>
            <person name="Kukat C."/>
            <person name="Huettel B."/>
            <person name="Schneeberger K."/>
        </authorList>
    </citation>
    <scope>NUCLEOTIDE SEQUENCE [LARGE SCALE GENOMIC DNA]</scope>
    <source>
        <strain evidence="1">SolTubOtavaFocal</strain>
        <tissue evidence="1">Leaves</tissue>
    </source>
</reference>
<dbReference type="EMBL" id="JAIVGD010000028">
    <property type="protein sequence ID" value="KAH0737869.1"/>
    <property type="molecule type" value="Genomic_DNA"/>
</dbReference>
<evidence type="ECO:0000313" key="2">
    <source>
        <dbReference type="Proteomes" id="UP000826656"/>
    </source>
</evidence>
<sequence length="146" mass="16738">MFHTVELVGDIEVKLWFIQKIIDMMAWFSFKLGKGLGARLQQIVEPIQIVRHSTTFVLGYKYTTDEWLDWQSPIDGYYYLLRHPIPSLHQLFLSAGFMGSITDELPEGMNDLSLTKEEGKVCNVVINKEEKGDPRGSKESNIDISN</sequence>
<dbReference type="Proteomes" id="UP000826656">
    <property type="component" value="Unassembled WGS sequence"/>
</dbReference>
<evidence type="ECO:0000313" key="1">
    <source>
        <dbReference type="EMBL" id="KAH0737869.1"/>
    </source>
</evidence>
<proteinExistence type="predicted"/>
<accession>A0ABQ7TUW8</accession>
<comment type="caution">
    <text evidence="1">The sequence shown here is derived from an EMBL/GenBank/DDBJ whole genome shotgun (WGS) entry which is preliminary data.</text>
</comment>
<organism evidence="1 2">
    <name type="scientific">Solanum tuberosum</name>
    <name type="common">Potato</name>
    <dbReference type="NCBI Taxonomy" id="4113"/>
    <lineage>
        <taxon>Eukaryota</taxon>
        <taxon>Viridiplantae</taxon>
        <taxon>Streptophyta</taxon>
        <taxon>Embryophyta</taxon>
        <taxon>Tracheophyta</taxon>
        <taxon>Spermatophyta</taxon>
        <taxon>Magnoliopsida</taxon>
        <taxon>eudicotyledons</taxon>
        <taxon>Gunneridae</taxon>
        <taxon>Pentapetalae</taxon>
        <taxon>asterids</taxon>
        <taxon>lamiids</taxon>
        <taxon>Solanales</taxon>
        <taxon>Solanaceae</taxon>
        <taxon>Solanoideae</taxon>
        <taxon>Solaneae</taxon>
        <taxon>Solanum</taxon>
    </lineage>
</organism>
<name>A0ABQ7TUW8_SOLTU</name>